<evidence type="ECO:0000256" key="4">
    <source>
        <dbReference type="ARBA" id="ARBA00022741"/>
    </source>
</evidence>
<dbReference type="EMBL" id="CAJNNV010025190">
    <property type="protein sequence ID" value="CAE8612984.1"/>
    <property type="molecule type" value="Genomic_DNA"/>
</dbReference>
<evidence type="ECO:0000313" key="9">
    <source>
        <dbReference type="EMBL" id="CAE8612984.1"/>
    </source>
</evidence>
<organism evidence="9 10">
    <name type="scientific">Polarella glacialis</name>
    <name type="common">Dinoflagellate</name>
    <dbReference type="NCBI Taxonomy" id="89957"/>
    <lineage>
        <taxon>Eukaryota</taxon>
        <taxon>Sar</taxon>
        <taxon>Alveolata</taxon>
        <taxon>Dinophyceae</taxon>
        <taxon>Suessiales</taxon>
        <taxon>Suessiaceae</taxon>
        <taxon>Polarella</taxon>
    </lineage>
</organism>
<keyword evidence="3" id="KW-0436">Ligase</keyword>
<dbReference type="PANTHER" id="PTHR45870:SF2">
    <property type="entry name" value="TUBULIN MONOGLYCYLASE TTLL3"/>
    <property type="match status" value="1"/>
</dbReference>
<feature type="region of interest" description="Disordered" evidence="7">
    <location>
        <begin position="1"/>
        <end position="186"/>
    </location>
</feature>
<gene>
    <name evidence="9" type="ORF">PGLA1383_LOCUS30770</name>
</gene>
<accession>A0A813FKJ1</accession>
<feature type="compositionally biased region" description="Low complexity" evidence="7">
    <location>
        <begin position="71"/>
        <end position="83"/>
    </location>
</feature>
<evidence type="ECO:0000256" key="6">
    <source>
        <dbReference type="PROSITE-ProRule" id="PRU00409"/>
    </source>
</evidence>
<dbReference type="InterPro" id="IPR051437">
    <property type="entry name" value="TTLL_monoglycylase"/>
</dbReference>
<comment type="caution">
    <text evidence="9">The sequence shown here is derived from an EMBL/GenBank/DDBJ whole genome shotgun (WGS) entry which is preliminary data.</text>
</comment>
<dbReference type="SUPFAM" id="SSF56059">
    <property type="entry name" value="Glutathione synthetase ATP-binding domain-like"/>
    <property type="match status" value="1"/>
</dbReference>
<evidence type="ECO:0000256" key="3">
    <source>
        <dbReference type="ARBA" id="ARBA00022598"/>
    </source>
</evidence>
<protein>
    <recommendedName>
        <fullName evidence="8">ATP-grasp domain-containing protein</fullName>
    </recommendedName>
</protein>
<feature type="compositionally biased region" description="Low complexity" evidence="7">
    <location>
        <begin position="409"/>
        <end position="439"/>
    </location>
</feature>
<proteinExistence type="predicted"/>
<keyword evidence="10" id="KW-1185">Reference proteome</keyword>
<dbReference type="GO" id="GO:0015630">
    <property type="term" value="C:microtubule cytoskeleton"/>
    <property type="evidence" value="ECO:0007669"/>
    <property type="project" value="TreeGrafter"/>
</dbReference>
<feature type="compositionally biased region" description="Basic and acidic residues" evidence="7">
    <location>
        <begin position="105"/>
        <end position="117"/>
    </location>
</feature>
<dbReference type="Proteomes" id="UP000654075">
    <property type="component" value="Unassembled WGS sequence"/>
</dbReference>
<feature type="region of interest" description="Disordered" evidence="7">
    <location>
        <begin position="823"/>
        <end position="854"/>
    </location>
</feature>
<dbReference type="PROSITE" id="PS51221">
    <property type="entry name" value="TTL"/>
    <property type="match status" value="1"/>
</dbReference>
<keyword evidence="4 6" id="KW-0547">Nucleotide-binding</keyword>
<evidence type="ECO:0000313" key="10">
    <source>
        <dbReference type="Proteomes" id="UP000654075"/>
    </source>
</evidence>
<dbReference type="GO" id="GO:0005737">
    <property type="term" value="C:cytoplasm"/>
    <property type="evidence" value="ECO:0007669"/>
    <property type="project" value="UniProtKB-SubCell"/>
</dbReference>
<dbReference type="Gene3D" id="3.30.470.20">
    <property type="entry name" value="ATP-grasp fold, B domain"/>
    <property type="match status" value="1"/>
</dbReference>
<dbReference type="PROSITE" id="PS50975">
    <property type="entry name" value="ATP_GRASP"/>
    <property type="match status" value="1"/>
</dbReference>
<dbReference type="Pfam" id="PF03133">
    <property type="entry name" value="TTL"/>
    <property type="match status" value="1"/>
</dbReference>
<evidence type="ECO:0000256" key="2">
    <source>
        <dbReference type="ARBA" id="ARBA00022490"/>
    </source>
</evidence>
<feature type="compositionally biased region" description="Low complexity" evidence="7">
    <location>
        <begin position="140"/>
        <end position="171"/>
    </location>
</feature>
<reference evidence="9" key="1">
    <citation type="submission" date="2021-02" db="EMBL/GenBank/DDBJ databases">
        <authorList>
            <person name="Dougan E. K."/>
            <person name="Rhodes N."/>
            <person name="Thang M."/>
            <person name="Chan C."/>
        </authorList>
    </citation>
    <scope>NUCLEOTIDE SEQUENCE</scope>
</reference>
<dbReference type="GO" id="GO:0005524">
    <property type="term" value="F:ATP binding"/>
    <property type="evidence" value="ECO:0007669"/>
    <property type="project" value="UniProtKB-UniRule"/>
</dbReference>
<dbReference type="GO" id="GO:0070736">
    <property type="term" value="F:protein-glycine ligase activity, initiating"/>
    <property type="evidence" value="ECO:0007669"/>
    <property type="project" value="TreeGrafter"/>
</dbReference>
<dbReference type="GO" id="GO:0046872">
    <property type="term" value="F:metal ion binding"/>
    <property type="evidence" value="ECO:0007669"/>
    <property type="project" value="InterPro"/>
</dbReference>
<dbReference type="PANTHER" id="PTHR45870">
    <property type="entry name" value="TUBULIN MONOGLYCYLASE TTLL3"/>
    <property type="match status" value="1"/>
</dbReference>
<sequence>MAGSPKGYPPSAGQTEVRAASSSLPPIRRYASEPPAGVGRGGYSTLRKPPRPLPAPSSAGASQRPNSAQTAPQAPGSSGAGPSSQGGGSQRRACSLPPLSAVRQQSEKRREPPEGLRKLVGPRAPSKPPPAPAVRRREAPGVPVSSSAMASPSEPSSSSSSARPSRKSVSSGEKQPSAGTAGFAGVRVSQGSFRSELEEWKRRRGLSPESRVFSLTGNFPGIRKAFLARGWAENDDRESRLWDFRYALWQRDLGELGELDESQVVNYFARNSELTSKVGLCNSLTSCITLDRVDIHRFFPRCYDLTNTVQVEQFVEDFKVTTCLCLLRRFVQGSGRTAEGGLEGKGYPRAVVATALNVCRRRAQDVDDALDEAVEAAVTDEEWRAVEVWSLKNPGKQLKAWGRPKVDRSGVSAVASGPAASQAKASKTTTTTMDASGADDIQEDCKSVTADADADVSDDEGADAPGLEGASEVAPARARCEEDEVLYVAARRELEVLRGTLPQWGLDGLQNIWVLKPAGKSRGRGIQLSARLEKIQDIGVGRGAEARWIAQKYMENPLIVSGKKFDIRQWVLVTRWNPLAAWFYQDSYLRFSFADYDPRKLANKYSHLTNNSISKHAEDFEDRADETMWHSDEFRDHLAGLNIVRNGKHIKDPWLEIVQPAMKNAVLRTLECGQDNVAQRASSFELFGYDFMVDEDLNVWLIEVNSSPDLSSSTSTTKQLVKVMIEDMAAVIIDVEKFGLRMDRPKRKWGSCRTASGRYELLEPARRRREEKFRKLRRDAAELAIQGAAIKLRKPKRGECPAGPDPEDDERFSAIALLAAAAAAGDIAEEPEAAGEPKDEASDVDSEGGASEGD</sequence>
<dbReference type="InterPro" id="IPR004344">
    <property type="entry name" value="TTL/TTLL_fam"/>
</dbReference>
<evidence type="ECO:0000256" key="1">
    <source>
        <dbReference type="ARBA" id="ARBA00004496"/>
    </source>
</evidence>
<keyword evidence="2" id="KW-0963">Cytoplasm</keyword>
<dbReference type="AlphaFoldDB" id="A0A813FKJ1"/>
<name>A0A813FKJ1_POLGL</name>
<comment type="subcellular location">
    <subcellularLocation>
        <location evidence="1">Cytoplasm</location>
    </subcellularLocation>
</comment>
<evidence type="ECO:0000256" key="5">
    <source>
        <dbReference type="ARBA" id="ARBA00022840"/>
    </source>
</evidence>
<feature type="compositionally biased region" description="Polar residues" evidence="7">
    <location>
        <begin position="59"/>
        <end position="70"/>
    </location>
</feature>
<dbReference type="OMA" id="CMEDTIR"/>
<feature type="region of interest" description="Disordered" evidence="7">
    <location>
        <begin position="409"/>
        <end position="475"/>
    </location>
</feature>
<dbReference type="OrthoDB" id="10255472at2759"/>
<evidence type="ECO:0000256" key="7">
    <source>
        <dbReference type="SAM" id="MobiDB-lite"/>
    </source>
</evidence>
<feature type="domain" description="ATP-grasp" evidence="8">
    <location>
        <begin position="690"/>
        <end position="734"/>
    </location>
</feature>
<keyword evidence="5 6" id="KW-0067">ATP-binding</keyword>
<feature type="compositionally biased region" description="Acidic residues" evidence="7">
    <location>
        <begin position="452"/>
        <end position="462"/>
    </location>
</feature>
<evidence type="ECO:0000259" key="8">
    <source>
        <dbReference type="PROSITE" id="PS50975"/>
    </source>
</evidence>
<dbReference type="InterPro" id="IPR011761">
    <property type="entry name" value="ATP-grasp"/>
</dbReference>